<dbReference type="Proteomes" id="UP000682733">
    <property type="component" value="Unassembled WGS sequence"/>
</dbReference>
<comment type="caution">
    <text evidence="3">The sequence shown here is derived from an EMBL/GenBank/DDBJ whole genome shotgun (WGS) entry which is preliminary data.</text>
</comment>
<dbReference type="PANTHER" id="PTHR47163">
    <property type="entry name" value="DDE_TNP_IS1595 DOMAIN-CONTAINING PROTEIN"/>
    <property type="match status" value="1"/>
</dbReference>
<dbReference type="PANTHER" id="PTHR47163:SF3">
    <property type="entry name" value="PROTEIN CBG18017"/>
    <property type="match status" value="1"/>
</dbReference>
<organism evidence="3 4">
    <name type="scientific">Didymodactylos carnosus</name>
    <dbReference type="NCBI Taxonomy" id="1234261"/>
    <lineage>
        <taxon>Eukaryota</taxon>
        <taxon>Metazoa</taxon>
        <taxon>Spiralia</taxon>
        <taxon>Gnathifera</taxon>
        <taxon>Rotifera</taxon>
        <taxon>Eurotatoria</taxon>
        <taxon>Bdelloidea</taxon>
        <taxon>Philodinida</taxon>
        <taxon>Philodinidae</taxon>
        <taxon>Didymodactylos</taxon>
    </lineage>
</organism>
<gene>
    <name evidence="2" type="ORF">OVA965_LOCUS28327</name>
    <name evidence="3" type="ORF">TMI583_LOCUS29078</name>
</gene>
<evidence type="ECO:0000313" key="4">
    <source>
        <dbReference type="Proteomes" id="UP000682733"/>
    </source>
</evidence>
<sequence>PWIFGIAQPTENGYEVRFFHVQRRDCATLVPIILKHVVPGTTVWSDEWVAYKNLQTQYGYDHETVSEPLRLSKLYEHLN</sequence>
<reference evidence="3" key="1">
    <citation type="submission" date="2021-02" db="EMBL/GenBank/DDBJ databases">
        <authorList>
            <person name="Nowell W R."/>
        </authorList>
    </citation>
    <scope>NUCLEOTIDE SEQUENCE</scope>
</reference>
<dbReference type="AlphaFoldDB" id="A0A8S2QI37"/>
<dbReference type="Proteomes" id="UP000677228">
    <property type="component" value="Unassembled WGS sequence"/>
</dbReference>
<feature type="domain" description="ISXO2-like transposase" evidence="1">
    <location>
        <begin position="3"/>
        <end position="66"/>
    </location>
</feature>
<name>A0A8S2QI37_9BILA</name>
<protein>
    <recommendedName>
        <fullName evidence="1">ISXO2-like transposase domain-containing protein</fullName>
    </recommendedName>
</protein>
<accession>A0A8S2QI37</accession>
<proteinExistence type="predicted"/>
<dbReference type="InterPro" id="IPR053164">
    <property type="entry name" value="IS1016-like_transposase"/>
</dbReference>
<evidence type="ECO:0000259" key="1">
    <source>
        <dbReference type="Pfam" id="PF12762"/>
    </source>
</evidence>
<dbReference type="EMBL" id="CAJOBA010040838">
    <property type="protein sequence ID" value="CAF4101759.1"/>
    <property type="molecule type" value="Genomic_DNA"/>
</dbReference>
<dbReference type="EMBL" id="CAJNOK010019262">
    <property type="protein sequence ID" value="CAF1296561.1"/>
    <property type="molecule type" value="Genomic_DNA"/>
</dbReference>
<dbReference type="InterPro" id="IPR024445">
    <property type="entry name" value="Tnp_ISXO2-like"/>
</dbReference>
<evidence type="ECO:0000313" key="3">
    <source>
        <dbReference type="EMBL" id="CAF4101759.1"/>
    </source>
</evidence>
<evidence type="ECO:0000313" key="2">
    <source>
        <dbReference type="EMBL" id="CAF1296561.1"/>
    </source>
</evidence>
<dbReference type="Pfam" id="PF12762">
    <property type="entry name" value="DDE_Tnp_IS1595"/>
    <property type="match status" value="1"/>
</dbReference>
<feature type="non-terminal residue" evidence="3">
    <location>
        <position position="1"/>
    </location>
</feature>